<feature type="compositionally biased region" description="Low complexity" evidence="10">
    <location>
        <begin position="327"/>
        <end position="340"/>
    </location>
</feature>
<keyword evidence="4 9" id="KW-0863">Zinc-finger</keyword>
<feature type="compositionally biased region" description="Low complexity" evidence="10">
    <location>
        <begin position="305"/>
        <end position="316"/>
    </location>
</feature>
<sequence>MEEAIDEELMGDGPNTHAKIIIKRKRTQRQRPLSPIPISIVPFPTRSSSGDGDGDNNINAATTSSTSAESVVTDKEEDAANFLILLSQGPPKVNGDDHEKIVSKFTSKRYLETPRMGGGGSGKAGTYVYQCKTCDRTFSSFQALGGHRASHTRPKLDNINTDTGYNNDDEEQIRRQYMPPPLYLHGNNNPKASSKVHDCSICGAEFSSGQALGGHMRRHRASIGATASFSSSPSPSPIGCDVVAPEAKKARIQLSLDLGLDLNLPAPEDLICLQRSKEGFTSKQQEQQQQQQQLPIGLGFTLKQQVQQPQQQQQQQSPIGLGFTSKQQEQQSQQQQQQQSRNTHHSLVDCHY</sequence>
<evidence type="ECO:0000256" key="3">
    <source>
        <dbReference type="ARBA" id="ARBA00022737"/>
    </source>
</evidence>
<comment type="subcellular location">
    <subcellularLocation>
        <location evidence="1">Nucleus</location>
    </subcellularLocation>
</comment>
<evidence type="ECO:0000256" key="1">
    <source>
        <dbReference type="ARBA" id="ARBA00004123"/>
    </source>
</evidence>
<feature type="region of interest" description="Disordered" evidence="10">
    <location>
        <begin position="23"/>
        <end position="72"/>
    </location>
</feature>
<keyword evidence="2" id="KW-0479">Metal-binding</keyword>
<keyword evidence="13" id="KW-1185">Reference proteome</keyword>
<evidence type="ECO:0000256" key="6">
    <source>
        <dbReference type="ARBA" id="ARBA00023015"/>
    </source>
</evidence>
<feature type="region of interest" description="Disordered" evidence="10">
    <location>
        <begin position="148"/>
        <end position="167"/>
    </location>
</feature>
<dbReference type="PROSITE" id="PS00028">
    <property type="entry name" value="ZINC_FINGER_C2H2_1"/>
    <property type="match status" value="2"/>
</dbReference>
<reference evidence="12 13" key="1">
    <citation type="submission" date="2017-07" db="EMBL/GenBank/DDBJ databases">
        <title>An improved, manually edited Actinidia chinensis var. chinensis (kiwifruit) genome highlights the challenges associated with draft genomes and gene prediction in plants.</title>
        <authorList>
            <person name="Pilkington S."/>
            <person name="Crowhurst R."/>
            <person name="Hilario E."/>
            <person name="Nardozza S."/>
            <person name="Fraser L."/>
            <person name="Peng Y."/>
            <person name="Gunaseelan K."/>
            <person name="Simpson R."/>
            <person name="Tahir J."/>
            <person name="Deroles S."/>
            <person name="Templeton K."/>
            <person name="Luo Z."/>
            <person name="Davy M."/>
            <person name="Cheng C."/>
            <person name="Mcneilage M."/>
            <person name="Scaglione D."/>
            <person name="Liu Y."/>
            <person name="Zhang Q."/>
            <person name="Datson P."/>
            <person name="De Silva N."/>
            <person name="Gardiner S."/>
            <person name="Bassett H."/>
            <person name="Chagne D."/>
            <person name="Mccallum J."/>
            <person name="Dzierzon H."/>
            <person name="Deng C."/>
            <person name="Wang Y.-Y."/>
            <person name="Barron N."/>
            <person name="Manako K."/>
            <person name="Bowen J."/>
            <person name="Foster T."/>
            <person name="Erridge Z."/>
            <person name="Tiffin H."/>
            <person name="Waite C."/>
            <person name="Davies K."/>
            <person name="Grierson E."/>
            <person name="Laing W."/>
            <person name="Kirk R."/>
            <person name="Chen X."/>
            <person name="Wood M."/>
            <person name="Montefiori M."/>
            <person name="Brummell D."/>
            <person name="Schwinn K."/>
            <person name="Catanach A."/>
            <person name="Fullerton C."/>
            <person name="Li D."/>
            <person name="Meiyalaghan S."/>
            <person name="Nieuwenhuizen N."/>
            <person name="Read N."/>
            <person name="Prakash R."/>
            <person name="Hunter D."/>
            <person name="Zhang H."/>
            <person name="Mckenzie M."/>
            <person name="Knabel M."/>
            <person name="Harris A."/>
            <person name="Allan A."/>
            <person name="Chen A."/>
            <person name="Janssen B."/>
            <person name="Plunkett B."/>
            <person name="Dwamena C."/>
            <person name="Voogd C."/>
            <person name="Leif D."/>
            <person name="Lafferty D."/>
            <person name="Souleyre E."/>
            <person name="Varkonyi-Gasic E."/>
            <person name="Gambi F."/>
            <person name="Hanley J."/>
            <person name="Yao J.-L."/>
            <person name="Cheung J."/>
            <person name="David K."/>
            <person name="Warren B."/>
            <person name="Marsh K."/>
            <person name="Snowden K."/>
            <person name="Lin-Wang K."/>
            <person name="Brian L."/>
            <person name="Martinez-Sanchez M."/>
            <person name="Wang M."/>
            <person name="Ileperuma N."/>
            <person name="Macnee N."/>
            <person name="Campin R."/>
            <person name="Mcatee P."/>
            <person name="Drummond R."/>
            <person name="Espley R."/>
            <person name="Ireland H."/>
            <person name="Wu R."/>
            <person name="Atkinson R."/>
            <person name="Karunairetnam S."/>
            <person name="Bulley S."/>
            <person name="Chunkath S."/>
            <person name="Hanley Z."/>
            <person name="Storey R."/>
            <person name="Thrimawithana A."/>
            <person name="Thomson S."/>
            <person name="David C."/>
            <person name="Testolin R."/>
        </authorList>
    </citation>
    <scope>NUCLEOTIDE SEQUENCE [LARGE SCALE GENOMIC DNA]</scope>
    <source>
        <strain evidence="13">cv. Red5</strain>
        <tissue evidence="12">Young leaf</tissue>
    </source>
</reference>
<keyword evidence="5" id="KW-0862">Zinc</keyword>
<dbReference type="GO" id="GO:0008270">
    <property type="term" value="F:zinc ion binding"/>
    <property type="evidence" value="ECO:0007669"/>
    <property type="project" value="UniProtKB-KW"/>
</dbReference>
<protein>
    <submittedName>
        <fullName evidence="12">Zinc finger protein</fullName>
    </submittedName>
</protein>
<evidence type="ECO:0000313" key="12">
    <source>
        <dbReference type="EMBL" id="PSS05061.1"/>
    </source>
</evidence>
<reference evidence="13" key="2">
    <citation type="journal article" date="2018" name="BMC Genomics">
        <title>A manually annotated Actinidia chinensis var. chinensis (kiwifruit) genome highlights the challenges associated with draft genomes and gene prediction in plants.</title>
        <authorList>
            <person name="Pilkington S.M."/>
            <person name="Crowhurst R."/>
            <person name="Hilario E."/>
            <person name="Nardozza S."/>
            <person name="Fraser L."/>
            <person name="Peng Y."/>
            <person name="Gunaseelan K."/>
            <person name="Simpson R."/>
            <person name="Tahir J."/>
            <person name="Deroles S.C."/>
            <person name="Templeton K."/>
            <person name="Luo Z."/>
            <person name="Davy M."/>
            <person name="Cheng C."/>
            <person name="McNeilage M."/>
            <person name="Scaglione D."/>
            <person name="Liu Y."/>
            <person name="Zhang Q."/>
            <person name="Datson P."/>
            <person name="De Silva N."/>
            <person name="Gardiner S.E."/>
            <person name="Bassett H."/>
            <person name="Chagne D."/>
            <person name="McCallum J."/>
            <person name="Dzierzon H."/>
            <person name="Deng C."/>
            <person name="Wang Y.Y."/>
            <person name="Barron L."/>
            <person name="Manako K."/>
            <person name="Bowen J."/>
            <person name="Foster T.M."/>
            <person name="Erridge Z.A."/>
            <person name="Tiffin H."/>
            <person name="Waite C.N."/>
            <person name="Davies K.M."/>
            <person name="Grierson E.P."/>
            <person name="Laing W.A."/>
            <person name="Kirk R."/>
            <person name="Chen X."/>
            <person name="Wood M."/>
            <person name="Montefiori M."/>
            <person name="Brummell D.A."/>
            <person name="Schwinn K.E."/>
            <person name="Catanach A."/>
            <person name="Fullerton C."/>
            <person name="Li D."/>
            <person name="Meiyalaghan S."/>
            <person name="Nieuwenhuizen N."/>
            <person name="Read N."/>
            <person name="Prakash R."/>
            <person name="Hunter D."/>
            <person name="Zhang H."/>
            <person name="McKenzie M."/>
            <person name="Knabel M."/>
            <person name="Harris A."/>
            <person name="Allan A.C."/>
            <person name="Gleave A."/>
            <person name="Chen A."/>
            <person name="Janssen B.J."/>
            <person name="Plunkett B."/>
            <person name="Ampomah-Dwamena C."/>
            <person name="Voogd C."/>
            <person name="Leif D."/>
            <person name="Lafferty D."/>
            <person name="Souleyre E.J.F."/>
            <person name="Varkonyi-Gasic E."/>
            <person name="Gambi F."/>
            <person name="Hanley J."/>
            <person name="Yao J.L."/>
            <person name="Cheung J."/>
            <person name="David K.M."/>
            <person name="Warren B."/>
            <person name="Marsh K."/>
            <person name="Snowden K.C."/>
            <person name="Lin-Wang K."/>
            <person name="Brian L."/>
            <person name="Martinez-Sanchez M."/>
            <person name="Wang M."/>
            <person name="Ileperuma N."/>
            <person name="Macnee N."/>
            <person name="Campin R."/>
            <person name="McAtee P."/>
            <person name="Drummond R.S.M."/>
            <person name="Espley R.V."/>
            <person name="Ireland H.S."/>
            <person name="Wu R."/>
            <person name="Atkinson R.G."/>
            <person name="Karunairetnam S."/>
            <person name="Bulley S."/>
            <person name="Chunkath S."/>
            <person name="Hanley Z."/>
            <person name="Storey R."/>
            <person name="Thrimawithana A.H."/>
            <person name="Thomson S."/>
            <person name="David C."/>
            <person name="Testolin R."/>
            <person name="Huang H."/>
            <person name="Hellens R.P."/>
            <person name="Schaffer R.J."/>
        </authorList>
    </citation>
    <scope>NUCLEOTIDE SEQUENCE [LARGE SCALE GENOMIC DNA]</scope>
    <source>
        <strain evidence="13">cv. Red5</strain>
    </source>
</reference>
<dbReference type="OrthoDB" id="6077919at2759"/>
<dbReference type="SUPFAM" id="SSF57667">
    <property type="entry name" value="beta-beta-alpha zinc fingers"/>
    <property type="match status" value="1"/>
</dbReference>
<proteinExistence type="predicted"/>
<feature type="domain" description="C2H2-type" evidence="11">
    <location>
        <begin position="129"/>
        <end position="156"/>
    </location>
</feature>
<dbReference type="GO" id="GO:0005634">
    <property type="term" value="C:nucleus"/>
    <property type="evidence" value="ECO:0007669"/>
    <property type="project" value="UniProtKB-SubCell"/>
</dbReference>
<dbReference type="AlphaFoldDB" id="A0A2R6QAZ0"/>
<dbReference type="Proteomes" id="UP000241394">
    <property type="component" value="Chromosome LG18"/>
</dbReference>
<accession>A0A2R6QAZ0</accession>
<dbReference type="PANTHER" id="PTHR26374">
    <property type="entry name" value="ZINC FINGER PROTEIN ZAT5"/>
    <property type="match status" value="1"/>
</dbReference>
<keyword evidence="6" id="KW-0805">Transcription regulation</keyword>
<dbReference type="Gene3D" id="3.30.160.60">
    <property type="entry name" value="Classic Zinc Finger"/>
    <property type="match status" value="2"/>
</dbReference>
<evidence type="ECO:0000313" key="13">
    <source>
        <dbReference type="Proteomes" id="UP000241394"/>
    </source>
</evidence>
<evidence type="ECO:0000256" key="7">
    <source>
        <dbReference type="ARBA" id="ARBA00023163"/>
    </source>
</evidence>
<evidence type="ECO:0000256" key="8">
    <source>
        <dbReference type="ARBA" id="ARBA00023242"/>
    </source>
</evidence>
<dbReference type="InterPro" id="IPR036236">
    <property type="entry name" value="Znf_C2H2_sf"/>
</dbReference>
<keyword evidence="8" id="KW-0539">Nucleus</keyword>
<evidence type="ECO:0000256" key="2">
    <source>
        <dbReference type="ARBA" id="ARBA00022723"/>
    </source>
</evidence>
<keyword evidence="3" id="KW-0677">Repeat</keyword>
<dbReference type="EMBL" id="NKQK01000018">
    <property type="protein sequence ID" value="PSS05061.1"/>
    <property type="molecule type" value="Genomic_DNA"/>
</dbReference>
<dbReference type="Pfam" id="PF13912">
    <property type="entry name" value="zf-C2H2_6"/>
    <property type="match status" value="2"/>
</dbReference>
<dbReference type="InterPro" id="IPR013087">
    <property type="entry name" value="Znf_C2H2_type"/>
</dbReference>
<organism evidence="12 13">
    <name type="scientific">Actinidia chinensis var. chinensis</name>
    <name type="common">Chinese soft-hair kiwi</name>
    <dbReference type="NCBI Taxonomy" id="1590841"/>
    <lineage>
        <taxon>Eukaryota</taxon>
        <taxon>Viridiplantae</taxon>
        <taxon>Streptophyta</taxon>
        <taxon>Embryophyta</taxon>
        <taxon>Tracheophyta</taxon>
        <taxon>Spermatophyta</taxon>
        <taxon>Magnoliopsida</taxon>
        <taxon>eudicotyledons</taxon>
        <taxon>Gunneridae</taxon>
        <taxon>Pentapetalae</taxon>
        <taxon>asterids</taxon>
        <taxon>Ericales</taxon>
        <taxon>Actinidiaceae</taxon>
        <taxon>Actinidia</taxon>
    </lineage>
</organism>
<gene>
    <name evidence="12" type="ORF">CEY00_Acc20924</name>
</gene>
<evidence type="ECO:0000259" key="11">
    <source>
        <dbReference type="PROSITE" id="PS50157"/>
    </source>
</evidence>
<evidence type="ECO:0000256" key="10">
    <source>
        <dbReference type="SAM" id="MobiDB-lite"/>
    </source>
</evidence>
<dbReference type="PANTHER" id="PTHR26374:SF456">
    <property type="entry name" value="ZINC FINGER PROTEIN ZAT5-LIKE"/>
    <property type="match status" value="1"/>
</dbReference>
<name>A0A2R6QAZ0_ACTCC</name>
<evidence type="ECO:0000256" key="5">
    <source>
        <dbReference type="ARBA" id="ARBA00022833"/>
    </source>
</evidence>
<evidence type="ECO:0000256" key="4">
    <source>
        <dbReference type="ARBA" id="ARBA00022771"/>
    </source>
</evidence>
<dbReference type="SMART" id="SM00355">
    <property type="entry name" value="ZnF_C2H2"/>
    <property type="match status" value="2"/>
</dbReference>
<feature type="domain" description="C2H2-type" evidence="11">
    <location>
        <begin position="197"/>
        <end position="219"/>
    </location>
</feature>
<evidence type="ECO:0000256" key="9">
    <source>
        <dbReference type="PROSITE-ProRule" id="PRU00042"/>
    </source>
</evidence>
<comment type="caution">
    <text evidence="12">The sequence shown here is derived from an EMBL/GenBank/DDBJ whole genome shotgun (WGS) entry which is preliminary data.</text>
</comment>
<dbReference type="InParanoid" id="A0A2R6QAZ0"/>
<dbReference type="Gramene" id="PSS05061">
    <property type="protein sequence ID" value="PSS05061"/>
    <property type="gene ID" value="CEY00_Acc20924"/>
</dbReference>
<dbReference type="FunCoup" id="A0A2R6QAZ0">
    <property type="interactions" value="27"/>
</dbReference>
<dbReference type="OMA" id="NYGEYLS"/>
<dbReference type="STRING" id="1590841.A0A2R6QAZ0"/>
<keyword evidence="7" id="KW-0804">Transcription</keyword>
<feature type="region of interest" description="Disordered" evidence="10">
    <location>
        <begin position="305"/>
        <end position="352"/>
    </location>
</feature>
<dbReference type="PROSITE" id="PS50157">
    <property type="entry name" value="ZINC_FINGER_C2H2_2"/>
    <property type="match status" value="2"/>
</dbReference>